<dbReference type="EMBL" id="VORY01000001">
    <property type="protein sequence ID" value="TXD95752.1"/>
    <property type="molecule type" value="Genomic_DNA"/>
</dbReference>
<reference evidence="1 2" key="1">
    <citation type="submission" date="2019-08" db="EMBL/GenBank/DDBJ databases">
        <title>Genome sequence of Gillisia hiemivivida IC154 (type strain).</title>
        <authorList>
            <person name="Bowman J.P."/>
        </authorList>
    </citation>
    <scope>NUCLEOTIDE SEQUENCE [LARGE SCALE GENOMIC DNA]</scope>
    <source>
        <strain evidence="1 2">IC154</strain>
    </source>
</reference>
<proteinExistence type="predicted"/>
<organism evidence="1 2">
    <name type="scientific">Gillisia hiemivivida</name>
    <dbReference type="NCBI Taxonomy" id="291190"/>
    <lineage>
        <taxon>Bacteria</taxon>
        <taxon>Pseudomonadati</taxon>
        <taxon>Bacteroidota</taxon>
        <taxon>Flavobacteriia</taxon>
        <taxon>Flavobacteriales</taxon>
        <taxon>Flavobacteriaceae</taxon>
        <taxon>Gillisia</taxon>
    </lineage>
</organism>
<dbReference type="OrthoDB" id="1426688at2"/>
<protein>
    <submittedName>
        <fullName evidence="1">Uncharacterized protein</fullName>
    </submittedName>
</protein>
<gene>
    <name evidence="1" type="ORF">ES724_01635</name>
</gene>
<dbReference type="RefSeq" id="WP_146928640.1">
    <property type="nucleotide sequence ID" value="NZ_CBCSHZ010000002.1"/>
</dbReference>
<comment type="caution">
    <text evidence="1">The sequence shown here is derived from an EMBL/GenBank/DDBJ whole genome shotgun (WGS) entry which is preliminary data.</text>
</comment>
<dbReference type="Proteomes" id="UP000321367">
    <property type="component" value="Unassembled WGS sequence"/>
</dbReference>
<sequence length="351" mass="37715">MKTNFTFLSQKHFKLMALAVFSLFLVNCSNDDDAPEVFEFEEFENLSELPEVDDPEPEFTEPDLGSVNDSEATKAMVADFQDGSGDLSDATKDNLTTVDDFSDGLVTDIQEEAQALDAATIEEILNSAELTGDYAALATELENLPAGVAALFPSIAFSDDYNRAQEQNKDGIIINDLMSDLMSQAGTGPCFDVALASYNTALEAPIVKRDTQLATINSNFDARITAANSRNDDRTAALNSMLEENRALVANSASAILTYADSISDTDAALALSLREFALLYVVKSTVLINTFETEATSLIADTLTSETERIATIKTEKTQLVQSNFAAVKAEADALLTAANSKCHNQGSGS</sequence>
<name>A0A5C7A1Y6_9FLAO</name>
<dbReference type="AlphaFoldDB" id="A0A5C7A1Y6"/>
<evidence type="ECO:0000313" key="2">
    <source>
        <dbReference type="Proteomes" id="UP000321367"/>
    </source>
</evidence>
<accession>A0A5C7A1Y6</accession>
<keyword evidence="2" id="KW-1185">Reference proteome</keyword>
<evidence type="ECO:0000313" key="1">
    <source>
        <dbReference type="EMBL" id="TXD95752.1"/>
    </source>
</evidence>